<name>A0A1H9TEC8_9CORY</name>
<organism evidence="2 3">
    <name type="scientific">Corynebacterium cystitidis DSM 20524</name>
    <dbReference type="NCBI Taxonomy" id="1121357"/>
    <lineage>
        <taxon>Bacteria</taxon>
        <taxon>Bacillati</taxon>
        <taxon>Actinomycetota</taxon>
        <taxon>Actinomycetes</taxon>
        <taxon>Mycobacteriales</taxon>
        <taxon>Corynebacteriaceae</taxon>
        <taxon>Corynebacterium</taxon>
    </lineage>
</organism>
<keyword evidence="1" id="KW-0472">Membrane</keyword>
<dbReference type="Proteomes" id="UP000198929">
    <property type="component" value="Unassembled WGS sequence"/>
</dbReference>
<gene>
    <name evidence="2" type="ORF">SAMN05661109_01417</name>
</gene>
<dbReference type="CDD" id="cd21809">
    <property type="entry name" value="ABC-2_lan_permease-like"/>
    <property type="match status" value="1"/>
</dbReference>
<keyword evidence="3" id="KW-1185">Reference proteome</keyword>
<keyword evidence="1" id="KW-0812">Transmembrane</keyword>
<protein>
    <recommendedName>
        <fullName evidence="4">ABC-2 type transport system permease protein</fullName>
    </recommendedName>
</protein>
<feature type="transmembrane region" description="Helical" evidence="1">
    <location>
        <begin position="132"/>
        <end position="150"/>
    </location>
</feature>
<dbReference type="AlphaFoldDB" id="A0A1H9TEC8"/>
<feature type="transmembrane region" description="Helical" evidence="1">
    <location>
        <begin position="217"/>
        <end position="239"/>
    </location>
</feature>
<dbReference type="RefSeq" id="WP_092258260.1">
    <property type="nucleotide sequence ID" value="NZ_CP047199.1"/>
</dbReference>
<feature type="transmembrane region" description="Helical" evidence="1">
    <location>
        <begin position="12"/>
        <end position="33"/>
    </location>
</feature>
<proteinExistence type="predicted"/>
<dbReference type="EMBL" id="FOGQ01000005">
    <property type="protein sequence ID" value="SER94963.1"/>
    <property type="molecule type" value="Genomic_DNA"/>
</dbReference>
<sequence length="244" mass="26153">MLANELLKFRRSHFGIILLLIPGLSILLASINYQMNLGVLTPGWESFLGQTTLFYGMLFMNVGIAILAATTWRREHKDNNLAFLLTSPRNSGSIVVAKAGALTVLVTAMQMVFFVLALAVGFLLNVPGHPPLNVAMILLLAIIPGAAVAVWQSWLSMMTKNFTLPIVVAAGVSMAGAVLLAADIKIFDYLLPPVLVSRVMFAAGYATTGESTDPVVLVGYLVASGVLAVVGLLASAWWLRRADR</sequence>
<dbReference type="STRING" id="1121357.SAMN05661109_01417"/>
<feature type="transmembrane region" description="Helical" evidence="1">
    <location>
        <begin position="53"/>
        <end position="72"/>
    </location>
</feature>
<evidence type="ECO:0008006" key="4">
    <source>
        <dbReference type="Google" id="ProtNLM"/>
    </source>
</evidence>
<reference evidence="3" key="1">
    <citation type="submission" date="2016-10" db="EMBL/GenBank/DDBJ databases">
        <authorList>
            <person name="Varghese N."/>
            <person name="Submissions S."/>
        </authorList>
    </citation>
    <scope>NUCLEOTIDE SEQUENCE [LARGE SCALE GENOMIC DNA]</scope>
    <source>
        <strain evidence="3">DSM 20524</strain>
    </source>
</reference>
<evidence type="ECO:0000313" key="2">
    <source>
        <dbReference type="EMBL" id="SER94963.1"/>
    </source>
</evidence>
<evidence type="ECO:0000313" key="3">
    <source>
        <dbReference type="Proteomes" id="UP000198929"/>
    </source>
</evidence>
<keyword evidence="1" id="KW-1133">Transmembrane helix</keyword>
<evidence type="ECO:0000256" key="1">
    <source>
        <dbReference type="SAM" id="Phobius"/>
    </source>
</evidence>
<feature type="transmembrane region" description="Helical" evidence="1">
    <location>
        <begin position="162"/>
        <end position="182"/>
    </location>
</feature>
<feature type="transmembrane region" description="Helical" evidence="1">
    <location>
        <begin position="93"/>
        <end position="126"/>
    </location>
</feature>
<accession>A0A1H9TEC8</accession>
<dbReference type="Pfam" id="PF12730">
    <property type="entry name" value="ABC2_membrane_4"/>
    <property type="match status" value="1"/>
</dbReference>